<protein>
    <submittedName>
        <fullName evidence="2">Alpha-protein kinase vwkA</fullName>
    </submittedName>
</protein>
<dbReference type="EMBL" id="JAKKPZ010000107">
    <property type="protein sequence ID" value="KAI1701995.1"/>
    <property type="molecule type" value="Genomic_DNA"/>
</dbReference>
<dbReference type="Proteomes" id="UP001201812">
    <property type="component" value="Unassembled WGS sequence"/>
</dbReference>
<dbReference type="AlphaFoldDB" id="A0AAD4MRL6"/>
<sequence>MSSNDQASFNLPFDFSDFSLSDRNKSLRQIYEDEGLNYGKDVSAAELKSRMSNAVKLRKASVANVLKLINSSRKVQLCFLVDVTGSMTSYIDGVRDSILRIVEKLTAAGSGAIAKEVSLAFVGYRDFGYENPFELLPFTENAENFRQFCSKIQTTRGPKYMIENDMPEDVFGGLEKAISNLSWSDQMCTKIIFHIADHPCHGKKYHTSNYPYSDRSNDNHHSDRYPDGDPNGRTEEMLFNALREKGIQYHFGKITSHTDKMIELFSEAMGSEIEVFDIKNVDKLVDCIVSSVSIGTSVLPSMKAKKLDIKTEKAMPDWSKLPIFKGAYLSYEMPETVIEVISDVPMTPKRATKAKIQIAEHPFAHGSERKVFYGNDMSSNSPTDIVLKEYIRQNTDAASRSAAIPYEIATQMQTIAEYLASVFNVCLKEKAGIIPENHLELYIKFLKVQVKIIFEGDENYPVPLS</sequence>
<keyword evidence="3" id="KW-1185">Reference proteome</keyword>
<dbReference type="CDD" id="cd00198">
    <property type="entry name" value="vWFA"/>
    <property type="match status" value="1"/>
</dbReference>
<evidence type="ECO:0000313" key="3">
    <source>
        <dbReference type="Proteomes" id="UP001201812"/>
    </source>
</evidence>
<organism evidence="2 3">
    <name type="scientific">Ditylenchus destructor</name>
    <dbReference type="NCBI Taxonomy" id="166010"/>
    <lineage>
        <taxon>Eukaryota</taxon>
        <taxon>Metazoa</taxon>
        <taxon>Ecdysozoa</taxon>
        <taxon>Nematoda</taxon>
        <taxon>Chromadorea</taxon>
        <taxon>Rhabditida</taxon>
        <taxon>Tylenchina</taxon>
        <taxon>Tylenchomorpha</taxon>
        <taxon>Sphaerularioidea</taxon>
        <taxon>Anguinidae</taxon>
        <taxon>Anguininae</taxon>
        <taxon>Ditylenchus</taxon>
    </lineage>
</organism>
<evidence type="ECO:0000256" key="1">
    <source>
        <dbReference type="SAM" id="MobiDB-lite"/>
    </source>
</evidence>
<comment type="caution">
    <text evidence="2">The sequence shown here is derived from an EMBL/GenBank/DDBJ whole genome shotgun (WGS) entry which is preliminary data.</text>
</comment>
<name>A0AAD4MRL6_9BILA</name>
<feature type="region of interest" description="Disordered" evidence="1">
    <location>
        <begin position="211"/>
        <end position="234"/>
    </location>
</feature>
<feature type="compositionally biased region" description="Basic and acidic residues" evidence="1">
    <location>
        <begin position="215"/>
        <end position="234"/>
    </location>
</feature>
<keyword evidence="2" id="KW-0418">Kinase</keyword>
<dbReference type="Gene3D" id="3.30.200.20">
    <property type="entry name" value="Phosphorylase Kinase, domain 1"/>
    <property type="match status" value="1"/>
</dbReference>
<dbReference type="InterPro" id="IPR036465">
    <property type="entry name" value="vWFA_dom_sf"/>
</dbReference>
<dbReference type="Gene3D" id="3.40.50.410">
    <property type="entry name" value="von Willebrand factor, type A domain"/>
    <property type="match status" value="1"/>
</dbReference>
<gene>
    <name evidence="2" type="ORF">DdX_15779</name>
</gene>
<keyword evidence="2" id="KW-0808">Transferase</keyword>
<dbReference type="PANTHER" id="PTHR47763:SF4">
    <property type="entry name" value="ALPHA-PROTEIN KINASE VWKA"/>
    <property type="match status" value="1"/>
</dbReference>
<dbReference type="InterPro" id="IPR052969">
    <property type="entry name" value="Thr-specific_kinase-like"/>
</dbReference>
<accession>A0AAD4MRL6</accession>
<dbReference type="PANTHER" id="PTHR47763">
    <property type="entry name" value="ALPHA-PROTEIN KINASE VWKA"/>
    <property type="match status" value="1"/>
</dbReference>
<reference evidence="2" key="1">
    <citation type="submission" date="2022-01" db="EMBL/GenBank/DDBJ databases">
        <title>Genome Sequence Resource for Two Populations of Ditylenchus destructor, the Migratory Endoparasitic Phytonematode.</title>
        <authorList>
            <person name="Zhang H."/>
            <person name="Lin R."/>
            <person name="Xie B."/>
        </authorList>
    </citation>
    <scope>NUCLEOTIDE SEQUENCE</scope>
    <source>
        <strain evidence="2">BazhouSP</strain>
    </source>
</reference>
<proteinExistence type="predicted"/>
<dbReference type="GO" id="GO:0016301">
    <property type="term" value="F:kinase activity"/>
    <property type="evidence" value="ECO:0007669"/>
    <property type="project" value="UniProtKB-KW"/>
</dbReference>
<evidence type="ECO:0000313" key="2">
    <source>
        <dbReference type="EMBL" id="KAI1701995.1"/>
    </source>
</evidence>
<dbReference type="SUPFAM" id="SSF53300">
    <property type="entry name" value="vWA-like"/>
    <property type="match status" value="1"/>
</dbReference>